<keyword evidence="4" id="KW-0997">Cell inner membrane</keyword>
<keyword evidence="6 8" id="KW-1133">Transmembrane helix</keyword>
<proteinExistence type="inferred from homology"/>
<dbReference type="EMBL" id="BARV01009975">
    <property type="protein sequence ID" value="GAI06319.1"/>
    <property type="molecule type" value="Genomic_DNA"/>
</dbReference>
<comment type="subcellular location">
    <subcellularLocation>
        <location evidence="1">Cell inner membrane</location>
        <topology evidence="1">Multi-pass membrane protein</topology>
    </subcellularLocation>
</comment>
<dbReference type="InterPro" id="IPR003004">
    <property type="entry name" value="GspF/PilC"/>
</dbReference>
<evidence type="ECO:0000256" key="4">
    <source>
        <dbReference type="ARBA" id="ARBA00022519"/>
    </source>
</evidence>
<protein>
    <recommendedName>
        <fullName evidence="9">Type II secretion system protein GspF domain-containing protein</fullName>
    </recommendedName>
</protein>
<name>X1MIW5_9ZZZZ</name>
<evidence type="ECO:0000256" key="6">
    <source>
        <dbReference type="ARBA" id="ARBA00022989"/>
    </source>
</evidence>
<evidence type="ECO:0000256" key="1">
    <source>
        <dbReference type="ARBA" id="ARBA00004429"/>
    </source>
</evidence>
<comment type="similarity">
    <text evidence="2">Belongs to the GSP F family.</text>
</comment>
<keyword evidence="5 8" id="KW-0812">Transmembrane</keyword>
<sequence>DYMEKHAATAKSIKTALRYPIIVGVVAVVVVVLLITFVFPAFNSLYASLGTELPAVSKMVFGFIGKLRSWGMYILLAALTAVGVFFVYMRSPSGKYKVHELLLKLPLIGRVMHLSQVASCCRNISLLYSAGLPLTEIMPQVIQACGNSAMAKALTDVQQDMIQGEGLSKPMEKNRLFLPMMVQMVKVGEETGNLNIALSAAAQSYETEAEDRTSSLIELIQPVMTGVIGVIVAFIALSLFSPLGRNFFPLKPIKPHGDYGEFLMQLLLLVNLLAAS</sequence>
<gene>
    <name evidence="10" type="ORF">S06H3_19469</name>
</gene>
<evidence type="ECO:0000256" key="3">
    <source>
        <dbReference type="ARBA" id="ARBA00022475"/>
    </source>
</evidence>
<evidence type="ECO:0000259" key="9">
    <source>
        <dbReference type="Pfam" id="PF00482"/>
    </source>
</evidence>
<dbReference type="PANTHER" id="PTHR30012">
    <property type="entry name" value="GENERAL SECRETION PATHWAY PROTEIN"/>
    <property type="match status" value="1"/>
</dbReference>
<feature type="transmembrane region" description="Helical" evidence="8">
    <location>
        <begin position="70"/>
        <end position="89"/>
    </location>
</feature>
<keyword evidence="3" id="KW-1003">Cell membrane</keyword>
<feature type="transmembrane region" description="Helical" evidence="8">
    <location>
        <begin position="21"/>
        <end position="42"/>
    </location>
</feature>
<evidence type="ECO:0000256" key="5">
    <source>
        <dbReference type="ARBA" id="ARBA00022692"/>
    </source>
</evidence>
<dbReference type="GO" id="GO:0005886">
    <property type="term" value="C:plasma membrane"/>
    <property type="evidence" value="ECO:0007669"/>
    <property type="project" value="UniProtKB-SubCell"/>
</dbReference>
<feature type="domain" description="Type II secretion system protein GspF" evidence="9">
    <location>
        <begin position="121"/>
        <end position="242"/>
    </location>
</feature>
<dbReference type="Gene3D" id="1.20.81.30">
    <property type="entry name" value="Type II secretion system (T2SS), domain F"/>
    <property type="match status" value="1"/>
</dbReference>
<evidence type="ECO:0000256" key="2">
    <source>
        <dbReference type="ARBA" id="ARBA00005745"/>
    </source>
</evidence>
<dbReference type="FunFam" id="1.20.81.30:FF:000001">
    <property type="entry name" value="Type II secretion system protein F"/>
    <property type="match status" value="1"/>
</dbReference>
<reference evidence="10" key="1">
    <citation type="journal article" date="2014" name="Front. Microbiol.">
        <title>High frequency of phylogenetically diverse reductive dehalogenase-homologous genes in deep subseafloor sedimentary metagenomes.</title>
        <authorList>
            <person name="Kawai M."/>
            <person name="Futagami T."/>
            <person name="Toyoda A."/>
            <person name="Takaki Y."/>
            <person name="Nishi S."/>
            <person name="Hori S."/>
            <person name="Arai W."/>
            <person name="Tsubouchi T."/>
            <person name="Morono Y."/>
            <person name="Uchiyama I."/>
            <person name="Ito T."/>
            <person name="Fujiyama A."/>
            <person name="Inagaki F."/>
            <person name="Takami H."/>
        </authorList>
    </citation>
    <scope>NUCLEOTIDE SEQUENCE</scope>
    <source>
        <strain evidence="10">Expedition CK06-06</strain>
    </source>
</reference>
<dbReference type="PRINTS" id="PR00812">
    <property type="entry name" value="BCTERIALGSPF"/>
</dbReference>
<organism evidence="10">
    <name type="scientific">marine sediment metagenome</name>
    <dbReference type="NCBI Taxonomy" id="412755"/>
    <lineage>
        <taxon>unclassified sequences</taxon>
        <taxon>metagenomes</taxon>
        <taxon>ecological metagenomes</taxon>
    </lineage>
</organism>
<dbReference type="PANTHER" id="PTHR30012:SF0">
    <property type="entry name" value="TYPE II SECRETION SYSTEM PROTEIN F-RELATED"/>
    <property type="match status" value="1"/>
</dbReference>
<evidence type="ECO:0000256" key="8">
    <source>
        <dbReference type="SAM" id="Phobius"/>
    </source>
</evidence>
<dbReference type="InterPro" id="IPR042094">
    <property type="entry name" value="T2SS_GspF_sf"/>
</dbReference>
<dbReference type="Pfam" id="PF00482">
    <property type="entry name" value="T2SSF"/>
    <property type="match status" value="1"/>
</dbReference>
<feature type="transmembrane region" description="Helical" evidence="8">
    <location>
        <begin position="219"/>
        <end position="239"/>
    </location>
</feature>
<keyword evidence="7 8" id="KW-0472">Membrane</keyword>
<dbReference type="AlphaFoldDB" id="X1MIW5"/>
<feature type="non-terminal residue" evidence="10">
    <location>
        <position position="1"/>
    </location>
</feature>
<comment type="caution">
    <text evidence="10">The sequence shown here is derived from an EMBL/GenBank/DDBJ whole genome shotgun (WGS) entry which is preliminary data.</text>
</comment>
<evidence type="ECO:0000256" key="7">
    <source>
        <dbReference type="ARBA" id="ARBA00023136"/>
    </source>
</evidence>
<evidence type="ECO:0000313" key="10">
    <source>
        <dbReference type="EMBL" id="GAI06319.1"/>
    </source>
</evidence>
<accession>X1MIW5</accession>
<dbReference type="InterPro" id="IPR018076">
    <property type="entry name" value="T2SS_GspF_dom"/>
</dbReference>